<feature type="transmembrane region" description="Helical" evidence="8">
    <location>
        <begin position="6"/>
        <end position="25"/>
    </location>
</feature>
<protein>
    <recommendedName>
        <fullName evidence="8">Probable membrane transporter protein</fullName>
    </recommendedName>
</protein>
<evidence type="ECO:0000256" key="3">
    <source>
        <dbReference type="ARBA" id="ARBA00022448"/>
    </source>
</evidence>
<evidence type="ECO:0000256" key="2">
    <source>
        <dbReference type="ARBA" id="ARBA00009142"/>
    </source>
</evidence>
<keyword evidence="6 8" id="KW-1133">Transmembrane helix</keyword>
<dbReference type="PANTHER" id="PTHR30269:SF37">
    <property type="entry name" value="MEMBRANE TRANSPORTER PROTEIN"/>
    <property type="match status" value="1"/>
</dbReference>
<dbReference type="GO" id="GO:0005886">
    <property type="term" value="C:plasma membrane"/>
    <property type="evidence" value="ECO:0007669"/>
    <property type="project" value="UniProtKB-SubCell"/>
</dbReference>
<keyword evidence="5 8" id="KW-0812">Transmembrane</keyword>
<keyword evidence="3" id="KW-0813">Transport</keyword>
<dbReference type="InterPro" id="IPR052017">
    <property type="entry name" value="TSUP"/>
</dbReference>
<evidence type="ECO:0000256" key="8">
    <source>
        <dbReference type="RuleBase" id="RU363041"/>
    </source>
</evidence>
<proteinExistence type="inferred from homology"/>
<evidence type="ECO:0000256" key="1">
    <source>
        <dbReference type="ARBA" id="ARBA00004651"/>
    </source>
</evidence>
<evidence type="ECO:0000256" key="5">
    <source>
        <dbReference type="ARBA" id="ARBA00022692"/>
    </source>
</evidence>
<keyword evidence="7 8" id="KW-0472">Membrane</keyword>
<dbReference type="PANTHER" id="PTHR30269">
    <property type="entry name" value="TRANSMEMBRANE PROTEIN YFCA"/>
    <property type="match status" value="1"/>
</dbReference>
<gene>
    <name evidence="9" type="ORF">DSM107010_49320</name>
</gene>
<name>A0AB37UEV7_9CYAN</name>
<comment type="similarity">
    <text evidence="2 8">Belongs to the 4-toluene sulfonate uptake permease (TSUP) (TC 2.A.102) family.</text>
</comment>
<comment type="caution">
    <text evidence="9">The sequence shown here is derived from an EMBL/GenBank/DDBJ whole genome shotgun (WGS) entry which is preliminary data.</text>
</comment>
<dbReference type="AlphaFoldDB" id="A0AB37UEV7"/>
<feature type="transmembrane region" description="Helical" evidence="8">
    <location>
        <begin position="74"/>
        <end position="92"/>
    </location>
</feature>
<comment type="subcellular location">
    <subcellularLocation>
        <location evidence="1 8">Cell membrane</location>
        <topology evidence="1 8">Multi-pass membrane protein</topology>
    </subcellularLocation>
</comment>
<dbReference type="Pfam" id="PF01925">
    <property type="entry name" value="TauE"/>
    <property type="match status" value="1"/>
</dbReference>
<organism evidence="9 10">
    <name type="scientific">Chroococcidiopsis cubana SAG 39.79</name>
    <dbReference type="NCBI Taxonomy" id="388085"/>
    <lineage>
        <taxon>Bacteria</taxon>
        <taxon>Bacillati</taxon>
        <taxon>Cyanobacteriota</taxon>
        <taxon>Cyanophyceae</taxon>
        <taxon>Chroococcidiopsidales</taxon>
        <taxon>Chroococcidiopsidaceae</taxon>
        <taxon>Chroococcidiopsis</taxon>
    </lineage>
</organism>
<accession>A0AB37UEV7</accession>
<evidence type="ECO:0000256" key="4">
    <source>
        <dbReference type="ARBA" id="ARBA00022475"/>
    </source>
</evidence>
<feature type="transmembrane region" description="Helical" evidence="8">
    <location>
        <begin position="99"/>
        <end position="117"/>
    </location>
</feature>
<evidence type="ECO:0000313" key="9">
    <source>
        <dbReference type="EMBL" id="RUT07982.1"/>
    </source>
</evidence>
<evidence type="ECO:0000313" key="10">
    <source>
        <dbReference type="Proteomes" id="UP000282574"/>
    </source>
</evidence>
<evidence type="ECO:0000256" key="7">
    <source>
        <dbReference type="ARBA" id="ARBA00023136"/>
    </source>
</evidence>
<feature type="transmembrane region" description="Helical" evidence="8">
    <location>
        <begin position="197"/>
        <end position="216"/>
    </location>
</feature>
<feature type="transmembrane region" description="Helical" evidence="8">
    <location>
        <begin position="169"/>
        <end position="191"/>
    </location>
</feature>
<reference evidence="9 10" key="1">
    <citation type="journal article" date="2019" name="Genome Biol. Evol.">
        <title>Day and night: Metabolic profiles and evolutionary relationships of six axenic non-marine cyanobacteria.</title>
        <authorList>
            <person name="Will S.E."/>
            <person name="Henke P."/>
            <person name="Boedeker C."/>
            <person name="Huang S."/>
            <person name="Brinkmann H."/>
            <person name="Rohde M."/>
            <person name="Jarek M."/>
            <person name="Friedl T."/>
            <person name="Seufert S."/>
            <person name="Schumacher M."/>
            <person name="Overmann J."/>
            <person name="Neumann-Schaal M."/>
            <person name="Petersen J."/>
        </authorList>
    </citation>
    <scope>NUCLEOTIDE SEQUENCE [LARGE SCALE GENOMIC DNA]</scope>
    <source>
        <strain evidence="9 10">SAG 39.79</strain>
    </source>
</reference>
<keyword evidence="10" id="KW-1185">Reference proteome</keyword>
<evidence type="ECO:0000256" key="6">
    <source>
        <dbReference type="ARBA" id="ARBA00022989"/>
    </source>
</evidence>
<feature type="transmembrane region" description="Helical" evidence="8">
    <location>
        <begin position="223"/>
        <end position="241"/>
    </location>
</feature>
<dbReference type="InterPro" id="IPR002781">
    <property type="entry name" value="TM_pro_TauE-like"/>
</dbReference>
<feature type="transmembrane region" description="Helical" evidence="8">
    <location>
        <begin position="129"/>
        <end position="157"/>
    </location>
</feature>
<sequence length="242" mass="26636">MATTEITQLLLAGILFVSTFIRSAIGFGDALVAMPLLVFVTEIQTATPLVALVGLTSSFIILSNQWRLFNLHGIWRLFIATFIGIPFGLILIRFAPEQLVKSILGILLIIYGSYGLFELALPQLRDERLAGIFGFIAGVLGGGYNTNGPPIVIYGTLQRWSTDYYRINLQGYFFLTNCLIVTSHALSGLWTLEVVRAYLYSLPAIAAGIFLGNLIGKRIPTKVFEKLIYGLLLALGILFIVE</sequence>
<dbReference type="RefSeq" id="WP_106167437.1">
    <property type="nucleotide sequence ID" value="NZ_JAVKZF010000001.1"/>
</dbReference>
<dbReference type="Proteomes" id="UP000282574">
    <property type="component" value="Unassembled WGS sequence"/>
</dbReference>
<dbReference type="EMBL" id="RSCK01000058">
    <property type="protein sequence ID" value="RUT07982.1"/>
    <property type="molecule type" value="Genomic_DNA"/>
</dbReference>
<keyword evidence="4 8" id="KW-1003">Cell membrane</keyword>